<proteinExistence type="predicted"/>
<protein>
    <submittedName>
        <fullName evidence="3">Xanthine and CO dehydrogenase maturation factor, XdhC/CoxF family</fullName>
    </submittedName>
</protein>
<dbReference type="InterPro" id="IPR027051">
    <property type="entry name" value="XdhC_Rossmann_dom"/>
</dbReference>
<dbReference type="InterPro" id="IPR052698">
    <property type="entry name" value="MoCofactor_Util/Proc"/>
</dbReference>
<dbReference type="EMBL" id="FOXX01000003">
    <property type="protein sequence ID" value="SFQ48772.1"/>
    <property type="molecule type" value="Genomic_DNA"/>
</dbReference>
<dbReference type="Proteomes" id="UP000182762">
    <property type="component" value="Unassembled WGS sequence"/>
</dbReference>
<accession>A0A1I5YX34</accession>
<sequence>MENIYDILALLKCSKQKAVLATIIEVEGSSYRKEGTSMLLLENGEKAGVLSAGCLEEDLFQRAADFFGTSKSATLTFNMKSEDDLLWGTGAGCNGIIHVLVQGIDEKLREHLLMLEEFLKQSKTVTVVKKITHDLRVSHYLFISEDEYVFGEWEGAVSPNVKKLMLYGKEKSGVAFFNEHASYVYVHCFYPKPRLLLFGGGEDAIPLAKLAAQTGFSVTVTDWRRSFCHREAFPLADELIVSFPHEVINKMTIQSKDFVVILTHNFQRDQEILSLLEKKQLHYVGVLGSANRTKRLFEGRDVPPYIYSPVGLSIGAEGPEEIAVSIVAQLVQQQRLAVRESRTSA</sequence>
<dbReference type="Gene3D" id="3.40.50.720">
    <property type="entry name" value="NAD(P)-binding Rossmann-like Domain"/>
    <property type="match status" value="1"/>
</dbReference>
<feature type="domain" description="XdhC- CoxI" evidence="1">
    <location>
        <begin position="15"/>
        <end position="77"/>
    </location>
</feature>
<comment type="caution">
    <text evidence="3">The sequence shown here is derived from an EMBL/GenBank/DDBJ whole genome shotgun (WGS) entry which is preliminary data.</text>
</comment>
<dbReference type="Pfam" id="PF13478">
    <property type="entry name" value="XdhC_C"/>
    <property type="match status" value="1"/>
</dbReference>
<dbReference type="InterPro" id="IPR003777">
    <property type="entry name" value="XdhC_CoxI"/>
</dbReference>
<evidence type="ECO:0000313" key="3">
    <source>
        <dbReference type="EMBL" id="SFQ48772.1"/>
    </source>
</evidence>
<dbReference type="RefSeq" id="WP_061805147.1">
    <property type="nucleotide sequence ID" value="NZ_FOXX01000003.1"/>
</dbReference>
<dbReference type="Pfam" id="PF02625">
    <property type="entry name" value="XdhC_CoxI"/>
    <property type="match status" value="1"/>
</dbReference>
<dbReference type="PANTHER" id="PTHR30388:SF6">
    <property type="entry name" value="XANTHINE DEHYDROGENASE SUBUNIT A-RELATED"/>
    <property type="match status" value="1"/>
</dbReference>
<name>A0A1I5YX34_9BACI</name>
<gene>
    <name evidence="3" type="ORF">SAMN02745910_01634</name>
</gene>
<evidence type="ECO:0000259" key="2">
    <source>
        <dbReference type="Pfam" id="PF13478"/>
    </source>
</evidence>
<evidence type="ECO:0000259" key="1">
    <source>
        <dbReference type="Pfam" id="PF02625"/>
    </source>
</evidence>
<organism evidence="3 4">
    <name type="scientific">Priestia endophytica DSM 13796</name>
    <dbReference type="NCBI Taxonomy" id="1121089"/>
    <lineage>
        <taxon>Bacteria</taxon>
        <taxon>Bacillati</taxon>
        <taxon>Bacillota</taxon>
        <taxon>Bacilli</taxon>
        <taxon>Bacillales</taxon>
        <taxon>Bacillaceae</taxon>
        <taxon>Priestia</taxon>
    </lineage>
</organism>
<reference evidence="3 4" key="1">
    <citation type="submission" date="2016-10" db="EMBL/GenBank/DDBJ databases">
        <authorList>
            <person name="Varghese N."/>
            <person name="Submissions S."/>
        </authorList>
    </citation>
    <scope>NUCLEOTIDE SEQUENCE [LARGE SCALE GENOMIC DNA]</scope>
    <source>
        <strain evidence="3 4">DSM 13796</strain>
    </source>
</reference>
<keyword evidence="4" id="KW-1185">Reference proteome</keyword>
<dbReference type="PANTHER" id="PTHR30388">
    <property type="entry name" value="ALDEHYDE OXIDOREDUCTASE MOLYBDENUM COFACTOR ASSEMBLY PROTEIN"/>
    <property type="match status" value="1"/>
</dbReference>
<evidence type="ECO:0000313" key="4">
    <source>
        <dbReference type="Proteomes" id="UP000182762"/>
    </source>
</evidence>
<feature type="domain" description="XdhC Rossmann" evidence="2">
    <location>
        <begin position="195"/>
        <end position="330"/>
    </location>
</feature>
<dbReference type="GeneID" id="93710333"/>